<dbReference type="InterPro" id="IPR013328">
    <property type="entry name" value="6PGD_dom2"/>
</dbReference>
<dbReference type="PIRSF" id="PIRSF000103">
    <property type="entry name" value="HIBADH"/>
    <property type="match status" value="1"/>
</dbReference>
<feature type="domain" description="3-hydroxyisobutyrate dehydrogenase-like NAD-binding" evidence="4">
    <location>
        <begin position="165"/>
        <end position="285"/>
    </location>
</feature>
<evidence type="ECO:0000313" key="6">
    <source>
        <dbReference type="Proteomes" id="UP001410394"/>
    </source>
</evidence>
<protein>
    <submittedName>
        <fullName evidence="5">NAD(P)-dependent oxidoreductase</fullName>
        <ecNumber evidence="5">1.1.-.-</ecNumber>
    </submittedName>
</protein>
<dbReference type="Pfam" id="PF14833">
    <property type="entry name" value="NAD_binding_11"/>
    <property type="match status" value="1"/>
</dbReference>
<dbReference type="EMBL" id="JBDIVE010000008">
    <property type="protein sequence ID" value="MEN3069760.1"/>
    <property type="molecule type" value="Genomic_DNA"/>
</dbReference>
<dbReference type="PANTHER" id="PTHR43580:SF2">
    <property type="entry name" value="CYTOKINE-LIKE NUCLEAR FACTOR N-PAC"/>
    <property type="match status" value="1"/>
</dbReference>
<dbReference type="RefSeq" id="WP_345920530.1">
    <property type="nucleotide sequence ID" value="NZ_JBDIVE010000008.1"/>
</dbReference>
<dbReference type="InterPro" id="IPR029154">
    <property type="entry name" value="HIBADH-like_NADP-bd"/>
</dbReference>
<dbReference type="InterPro" id="IPR002204">
    <property type="entry name" value="3-OH-isobutyrate_DH-rel_CS"/>
</dbReference>
<dbReference type="Gene3D" id="3.40.50.720">
    <property type="entry name" value="NAD(P)-binding Rossmann-like Domain"/>
    <property type="match status" value="1"/>
</dbReference>
<dbReference type="InterPro" id="IPR051265">
    <property type="entry name" value="HIBADH-related_NP60_sf"/>
</dbReference>
<dbReference type="EC" id="1.1.-.-" evidence="5"/>
<dbReference type="InterPro" id="IPR036291">
    <property type="entry name" value="NAD(P)-bd_dom_sf"/>
</dbReference>
<dbReference type="InterPro" id="IPR015815">
    <property type="entry name" value="HIBADH-related"/>
</dbReference>
<dbReference type="Proteomes" id="UP001410394">
    <property type="component" value="Unassembled WGS sequence"/>
</dbReference>
<proteinExistence type="predicted"/>
<organism evidence="5 6">
    <name type="scientific">Uliginosibacterium sediminicola</name>
    <dbReference type="NCBI Taxonomy" id="2024550"/>
    <lineage>
        <taxon>Bacteria</taxon>
        <taxon>Pseudomonadati</taxon>
        <taxon>Pseudomonadota</taxon>
        <taxon>Betaproteobacteria</taxon>
        <taxon>Rhodocyclales</taxon>
        <taxon>Zoogloeaceae</taxon>
        <taxon>Uliginosibacterium</taxon>
    </lineage>
</organism>
<keyword evidence="6" id="KW-1185">Reference proteome</keyword>
<name>A0ABU9Z1A1_9RHOO</name>
<keyword evidence="1 5" id="KW-0560">Oxidoreductase</keyword>
<dbReference type="InterPro" id="IPR006115">
    <property type="entry name" value="6PGDH_NADP-bd"/>
</dbReference>
<evidence type="ECO:0000259" key="3">
    <source>
        <dbReference type="Pfam" id="PF03446"/>
    </source>
</evidence>
<feature type="domain" description="6-phosphogluconate dehydrogenase NADP-binding" evidence="3">
    <location>
        <begin position="4"/>
        <end position="162"/>
    </location>
</feature>
<dbReference type="SUPFAM" id="SSF51735">
    <property type="entry name" value="NAD(P)-binding Rossmann-fold domains"/>
    <property type="match status" value="1"/>
</dbReference>
<dbReference type="Gene3D" id="1.10.1040.10">
    <property type="entry name" value="N-(1-d-carboxylethyl)-l-norvaline Dehydrogenase, domain 2"/>
    <property type="match status" value="1"/>
</dbReference>
<reference evidence="5 6" key="1">
    <citation type="journal article" date="2018" name="Int. J. Syst. Evol. Microbiol.">
        <title>Uliginosibacterium sediminicola sp. nov., isolated from freshwater sediment.</title>
        <authorList>
            <person name="Hwang W.M."/>
            <person name="Kim S.M."/>
            <person name="Kang K."/>
            <person name="Ahn T.Y."/>
        </authorList>
    </citation>
    <scope>NUCLEOTIDE SEQUENCE [LARGE SCALE GENOMIC DNA]</scope>
    <source>
        <strain evidence="5 6">M1-21</strain>
    </source>
</reference>
<evidence type="ECO:0000313" key="5">
    <source>
        <dbReference type="EMBL" id="MEN3069760.1"/>
    </source>
</evidence>
<dbReference type="InterPro" id="IPR008927">
    <property type="entry name" value="6-PGluconate_DH-like_C_sf"/>
</dbReference>
<comment type="caution">
    <text evidence="5">The sequence shown here is derived from an EMBL/GenBank/DDBJ whole genome shotgun (WGS) entry which is preliminary data.</text>
</comment>
<keyword evidence="2" id="KW-0520">NAD</keyword>
<dbReference type="SUPFAM" id="SSF48179">
    <property type="entry name" value="6-phosphogluconate dehydrogenase C-terminal domain-like"/>
    <property type="match status" value="1"/>
</dbReference>
<evidence type="ECO:0000256" key="2">
    <source>
        <dbReference type="ARBA" id="ARBA00023027"/>
    </source>
</evidence>
<gene>
    <name evidence="5" type="ORF">ABDB84_14860</name>
</gene>
<evidence type="ECO:0000259" key="4">
    <source>
        <dbReference type="Pfam" id="PF14833"/>
    </source>
</evidence>
<evidence type="ECO:0000256" key="1">
    <source>
        <dbReference type="ARBA" id="ARBA00023002"/>
    </source>
</evidence>
<dbReference type="Pfam" id="PF03446">
    <property type="entry name" value="NAD_binding_2"/>
    <property type="match status" value="1"/>
</dbReference>
<accession>A0ABU9Z1A1</accession>
<dbReference type="PANTHER" id="PTHR43580">
    <property type="entry name" value="OXIDOREDUCTASE GLYR1-RELATED"/>
    <property type="match status" value="1"/>
</dbReference>
<dbReference type="PROSITE" id="PS00895">
    <property type="entry name" value="3_HYDROXYISOBUT_DH"/>
    <property type="match status" value="1"/>
</dbReference>
<sequence length="287" mass="29674">MASYGFLGLGIMGKAMASNLIRAGFDVTVWNRSADKCAPLVALGARQAATPREVAASCDITFAILSDPAAAREVCFGSDGVLAGIGEGRGYVDMSTVDDQTAAEIASAISAKGGRFLEAPVSGTKKPAEDGTLIILASGDQSLYDEAGSAFDKLGKKRLYLGAVGQGARMKLVVNMIMGSMLSALGEGLALGLKGGLDGAQILDVLDAGAMACPMFKGKGPMLLAENYSTSFPLKHMQKDLRLALALGEELGQSLHTSSSANEVFKRALIAGYGDEDIAAVYKVIKP</sequence>
<dbReference type="GO" id="GO:0016491">
    <property type="term" value="F:oxidoreductase activity"/>
    <property type="evidence" value="ECO:0007669"/>
    <property type="project" value="UniProtKB-KW"/>
</dbReference>